<protein>
    <submittedName>
        <fullName evidence="2">Uncharacterized protein</fullName>
    </submittedName>
</protein>
<proteinExistence type="predicted"/>
<accession>A0A6A6SBG7</accession>
<dbReference type="Proteomes" id="UP000799753">
    <property type="component" value="Unassembled WGS sequence"/>
</dbReference>
<sequence length="186" mass="20428">MLLLSNQPSIRLISRSSPVSPRRPNPLLTCLQHTWKAMTVFPWGRSCFLSSPLSAGVLFSFARGAVQTDSKRKAWRRYRGYHGPYVEYRSAFTSMPLPVRGPICSIARANQNCASPAWSGVPRGLTRLHCVAIATRLPACPQHQVECDVVCKPCRVSANLAASERQVLTATNPGRRSPLGPMTNLG</sequence>
<reference evidence="2" key="1">
    <citation type="journal article" date="2020" name="Stud. Mycol.">
        <title>101 Dothideomycetes genomes: a test case for predicting lifestyles and emergence of pathogens.</title>
        <authorList>
            <person name="Haridas S."/>
            <person name="Albert R."/>
            <person name="Binder M."/>
            <person name="Bloem J."/>
            <person name="Labutti K."/>
            <person name="Salamov A."/>
            <person name="Andreopoulos B."/>
            <person name="Baker S."/>
            <person name="Barry K."/>
            <person name="Bills G."/>
            <person name="Bluhm B."/>
            <person name="Cannon C."/>
            <person name="Castanera R."/>
            <person name="Culley D."/>
            <person name="Daum C."/>
            <person name="Ezra D."/>
            <person name="Gonzalez J."/>
            <person name="Henrissat B."/>
            <person name="Kuo A."/>
            <person name="Liang C."/>
            <person name="Lipzen A."/>
            <person name="Lutzoni F."/>
            <person name="Magnuson J."/>
            <person name="Mondo S."/>
            <person name="Nolan M."/>
            <person name="Ohm R."/>
            <person name="Pangilinan J."/>
            <person name="Park H.-J."/>
            <person name="Ramirez L."/>
            <person name="Alfaro M."/>
            <person name="Sun H."/>
            <person name="Tritt A."/>
            <person name="Yoshinaga Y."/>
            <person name="Zwiers L.-H."/>
            <person name="Turgeon B."/>
            <person name="Goodwin S."/>
            <person name="Spatafora J."/>
            <person name="Crous P."/>
            <person name="Grigoriev I."/>
        </authorList>
    </citation>
    <scope>NUCLEOTIDE SEQUENCE</scope>
    <source>
        <strain evidence="2">CBS 473.64</strain>
    </source>
</reference>
<evidence type="ECO:0000256" key="1">
    <source>
        <dbReference type="SAM" id="MobiDB-lite"/>
    </source>
</evidence>
<feature type="region of interest" description="Disordered" evidence="1">
    <location>
        <begin position="167"/>
        <end position="186"/>
    </location>
</feature>
<evidence type="ECO:0000313" key="2">
    <source>
        <dbReference type="EMBL" id="KAF2644181.1"/>
    </source>
</evidence>
<name>A0A6A6SBG7_9PLEO</name>
<keyword evidence="3" id="KW-1185">Reference proteome</keyword>
<gene>
    <name evidence="2" type="ORF">P280DRAFT_226460</name>
</gene>
<dbReference type="EMBL" id="MU006779">
    <property type="protein sequence ID" value="KAF2644181.1"/>
    <property type="molecule type" value="Genomic_DNA"/>
</dbReference>
<organism evidence="2 3">
    <name type="scientific">Massarina eburnea CBS 473.64</name>
    <dbReference type="NCBI Taxonomy" id="1395130"/>
    <lineage>
        <taxon>Eukaryota</taxon>
        <taxon>Fungi</taxon>
        <taxon>Dikarya</taxon>
        <taxon>Ascomycota</taxon>
        <taxon>Pezizomycotina</taxon>
        <taxon>Dothideomycetes</taxon>
        <taxon>Pleosporomycetidae</taxon>
        <taxon>Pleosporales</taxon>
        <taxon>Massarineae</taxon>
        <taxon>Massarinaceae</taxon>
        <taxon>Massarina</taxon>
    </lineage>
</organism>
<dbReference type="AlphaFoldDB" id="A0A6A6SBG7"/>
<evidence type="ECO:0000313" key="3">
    <source>
        <dbReference type="Proteomes" id="UP000799753"/>
    </source>
</evidence>